<organism evidence="2 3">
    <name type="scientific">Candidatus Micropelagius thuwalensis</name>
    <dbReference type="NCBI Taxonomy" id="1397666"/>
    <lineage>
        <taxon>Bacteria</taxon>
        <taxon>Pseudomonadati</taxon>
        <taxon>Pseudomonadota</taxon>
        <taxon>Alphaproteobacteria</taxon>
        <taxon>PS1 clade</taxon>
        <taxon>Candidatus Micropelagius</taxon>
    </lineage>
</organism>
<dbReference type="EC" id="4.2.1.33" evidence="2"/>
<dbReference type="GO" id="GO:0003861">
    <property type="term" value="F:3-isopropylmalate dehydratase activity"/>
    <property type="evidence" value="ECO:0007669"/>
    <property type="project" value="UniProtKB-EC"/>
</dbReference>
<protein>
    <submittedName>
        <fullName evidence="2">3-isopropylmalate--2-methylmalate dehydratase small subunit protein</fullName>
        <ecNumber evidence="2">4.2.1.33</ecNumber>
    </submittedName>
</protein>
<dbReference type="OrthoDB" id="9792681at2"/>
<sequence>MQTPYYILAPIVGYFVAGGLKFFLNSLTYRKLAFKNIGMGGMPSTHNCICSSTFFTIGIGEGFSSPVTAVAFTVSIIVAIDSMDLRQKIEAHALLIASELGKVNKQAKNLRTSIGHKPKEVLAGWLLGVIIALFLTEGQFLLFQVLLST</sequence>
<comment type="caution">
    <text evidence="2">The sequence shown here is derived from an EMBL/GenBank/DDBJ whole genome shotgun (WGS) entry which is preliminary data.</text>
</comment>
<reference evidence="2 3" key="1">
    <citation type="journal article" date="2014" name="FEMS Microbiol. Ecol.">
        <title>Genomic differentiation among two strains of the PS1 clade isolated from geographically separated marine habitats.</title>
        <authorList>
            <person name="Jimenez-Infante F."/>
            <person name="Ngugi D.K."/>
            <person name="Alam I."/>
            <person name="Rashid M."/>
            <person name="Baalawi W."/>
            <person name="Kamau A.A."/>
            <person name="Bajic V.B."/>
            <person name="Stingl U."/>
        </authorList>
    </citation>
    <scope>NUCLEOTIDE SEQUENCE [LARGE SCALE GENOMIC DNA]</scope>
    <source>
        <strain evidence="2 3">RS24</strain>
    </source>
</reference>
<feature type="transmembrane region" description="Helical" evidence="1">
    <location>
        <begin position="121"/>
        <end position="147"/>
    </location>
</feature>
<dbReference type="eggNOG" id="COG1963">
    <property type="taxonomic scope" value="Bacteria"/>
</dbReference>
<dbReference type="PANTHER" id="PTHR31446:SF39">
    <property type="entry name" value="ACID PHOSPHATASE_VANADIUM-DEPENDENT HALOPEROXIDASE-RELATED PROTEIN"/>
    <property type="match status" value="1"/>
</dbReference>
<gene>
    <name evidence="2" type="ORF">RS24_01039</name>
</gene>
<dbReference type="InterPro" id="IPR003832">
    <property type="entry name" value="DUF212"/>
</dbReference>
<dbReference type="Pfam" id="PF02681">
    <property type="entry name" value="DUF212"/>
    <property type="match status" value="1"/>
</dbReference>
<name>U2XTP9_9PROT</name>
<feature type="transmembrane region" description="Helical" evidence="1">
    <location>
        <begin position="6"/>
        <end position="24"/>
    </location>
</feature>
<dbReference type="AlphaFoldDB" id="U2XTP9"/>
<keyword evidence="1" id="KW-0472">Membrane</keyword>
<keyword evidence="3" id="KW-1185">Reference proteome</keyword>
<evidence type="ECO:0000313" key="2">
    <source>
        <dbReference type="EMBL" id="ERL46056.1"/>
    </source>
</evidence>
<keyword evidence="1" id="KW-1133">Transmembrane helix</keyword>
<dbReference type="EMBL" id="AWXE01000004">
    <property type="protein sequence ID" value="ERL46056.1"/>
    <property type="molecule type" value="Genomic_DNA"/>
</dbReference>
<dbReference type="STRING" id="1397666.RS24_01039"/>
<proteinExistence type="predicted"/>
<dbReference type="Proteomes" id="UP000016762">
    <property type="component" value="Unassembled WGS sequence"/>
</dbReference>
<evidence type="ECO:0000256" key="1">
    <source>
        <dbReference type="SAM" id="Phobius"/>
    </source>
</evidence>
<accession>U2XTP9</accession>
<dbReference type="PANTHER" id="PTHR31446">
    <property type="entry name" value="ACID PHOSPHATASE/VANADIUM-DEPENDENT HALOPEROXIDASE-RELATED PROTEIN"/>
    <property type="match status" value="1"/>
</dbReference>
<evidence type="ECO:0000313" key="3">
    <source>
        <dbReference type="Proteomes" id="UP000016762"/>
    </source>
</evidence>
<dbReference type="RefSeq" id="WP_021777035.1">
    <property type="nucleotide sequence ID" value="NZ_AWXE01000004.1"/>
</dbReference>
<keyword evidence="1" id="KW-0812">Transmembrane</keyword>
<keyword evidence="2" id="KW-0456">Lyase</keyword>